<evidence type="ECO:0000313" key="1">
    <source>
        <dbReference type="EMBL" id="PZX10379.1"/>
    </source>
</evidence>
<evidence type="ECO:0000313" key="2">
    <source>
        <dbReference type="Proteomes" id="UP000248916"/>
    </source>
</evidence>
<dbReference type="AlphaFoldDB" id="A0A2W7PM28"/>
<proteinExistence type="predicted"/>
<dbReference type="Proteomes" id="UP000248916">
    <property type="component" value="Unassembled WGS sequence"/>
</dbReference>
<comment type="caution">
    <text evidence="1">The sequence shown here is derived from an EMBL/GenBank/DDBJ whole genome shotgun (WGS) entry which is preliminary data.</text>
</comment>
<gene>
    <name evidence="1" type="ORF">LX81_04216</name>
</gene>
<name>A0A2W7PM28_9RHOB</name>
<reference evidence="1 2" key="1">
    <citation type="submission" date="2018-06" db="EMBL/GenBank/DDBJ databases">
        <title>Genomic Encyclopedia of Archaeal and Bacterial Type Strains, Phase II (KMG-II): from individual species to whole genera.</title>
        <authorList>
            <person name="Goeker M."/>
        </authorList>
    </citation>
    <scope>NUCLEOTIDE SEQUENCE [LARGE SCALE GENOMIC DNA]</scope>
    <source>
        <strain evidence="1 2">DSM 22009</strain>
    </source>
</reference>
<protein>
    <submittedName>
        <fullName evidence="1">Uncharacterized protein</fullName>
    </submittedName>
</protein>
<dbReference type="EMBL" id="QKZL01000046">
    <property type="protein sequence ID" value="PZX10379.1"/>
    <property type="molecule type" value="Genomic_DNA"/>
</dbReference>
<organism evidence="1 2">
    <name type="scientific">Palleronia aestuarii</name>
    <dbReference type="NCBI Taxonomy" id="568105"/>
    <lineage>
        <taxon>Bacteria</taxon>
        <taxon>Pseudomonadati</taxon>
        <taxon>Pseudomonadota</taxon>
        <taxon>Alphaproteobacteria</taxon>
        <taxon>Rhodobacterales</taxon>
        <taxon>Roseobacteraceae</taxon>
        <taxon>Palleronia</taxon>
    </lineage>
</organism>
<accession>A0A2W7PM28</accession>
<sequence>MIDRNHKLGLVRQARALGIGRGSISYLQRPVSEADLAFAIVARTNGATWFIAPDL</sequence>
<keyword evidence="2" id="KW-1185">Reference proteome</keyword>